<sequence>MPCVAIGLACVLEDCQLVEEEHLFCGEDKKTESQGAPVNGELSSDCCYSPAYCILSFVVPDDVQYAAAAPANKQEPLPVDLMCKLHSINLMCRSARQSYVCAPSSEHVPTVQDNGGVLSSSLTLEVVQRKGQGGGGGVKFKTVNQPLLTHRPRGNEDSDVWVVLYESGVGSQQVLPPPVVRRTLYCSGSHDVVAAAAAHFLTGKVKEEMNVSATSRAHMVPLRNL</sequence>
<dbReference type="AlphaFoldDB" id="A0A6A4TN97"/>
<evidence type="ECO:0000313" key="2">
    <source>
        <dbReference type="Proteomes" id="UP000438429"/>
    </source>
</evidence>
<dbReference type="Proteomes" id="UP000438429">
    <property type="component" value="Unassembled WGS sequence"/>
</dbReference>
<proteinExistence type="predicted"/>
<evidence type="ECO:0000313" key="1">
    <source>
        <dbReference type="EMBL" id="KAF0045070.1"/>
    </source>
</evidence>
<name>A0A6A4TN97_SCOMX</name>
<comment type="caution">
    <text evidence="1">The sequence shown here is derived from an EMBL/GenBank/DDBJ whole genome shotgun (WGS) entry which is preliminary data.</text>
</comment>
<protein>
    <submittedName>
        <fullName evidence="1">Uncharacterized protein</fullName>
    </submittedName>
</protein>
<accession>A0A6A4TN97</accession>
<dbReference type="EMBL" id="VEVO01000002">
    <property type="protein sequence ID" value="KAF0045070.1"/>
    <property type="molecule type" value="Genomic_DNA"/>
</dbReference>
<organism evidence="1 2">
    <name type="scientific">Scophthalmus maximus</name>
    <name type="common">Turbot</name>
    <name type="synonym">Psetta maxima</name>
    <dbReference type="NCBI Taxonomy" id="52904"/>
    <lineage>
        <taxon>Eukaryota</taxon>
        <taxon>Metazoa</taxon>
        <taxon>Chordata</taxon>
        <taxon>Craniata</taxon>
        <taxon>Vertebrata</taxon>
        <taxon>Euteleostomi</taxon>
        <taxon>Actinopterygii</taxon>
        <taxon>Neopterygii</taxon>
        <taxon>Teleostei</taxon>
        <taxon>Neoteleostei</taxon>
        <taxon>Acanthomorphata</taxon>
        <taxon>Carangaria</taxon>
        <taxon>Pleuronectiformes</taxon>
        <taxon>Pleuronectoidei</taxon>
        <taxon>Scophthalmidae</taxon>
        <taxon>Scophthalmus</taxon>
    </lineage>
</organism>
<reference evidence="1 2" key="1">
    <citation type="submission" date="2019-06" db="EMBL/GenBank/DDBJ databases">
        <title>Draft genomes of female and male turbot (Scophthalmus maximus).</title>
        <authorList>
            <person name="Xu H."/>
            <person name="Xu X.-W."/>
            <person name="Shao C."/>
            <person name="Chen S."/>
        </authorList>
    </citation>
    <scope>NUCLEOTIDE SEQUENCE [LARGE SCALE GENOMIC DNA]</scope>
    <source>
        <strain evidence="1">Ysfricsl-2016a</strain>
        <tissue evidence="1">Blood</tissue>
    </source>
</reference>
<gene>
    <name evidence="1" type="ORF">F2P81_001599</name>
</gene>